<reference evidence="1" key="1">
    <citation type="submission" date="2021-06" db="EMBL/GenBank/DDBJ databases">
        <authorList>
            <person name="Kallberg Y."/>
            <person name="Tangrot J."/>
            <person name="Rosling A."/>
        </authorList>
    </citation>
    <scope>NUCLEOTIDE SEQUENCE</scope>
    <source>
        <strain evidence="1">MA461A</strain>
    </source>
</reference>
<evidence type="ECO:0000313" key="2">
    <source>
        <dbReference type="Proteomes" id="UP000789920"/>
    </source>
</evidence>
<feature type="non-terminal residue" evidence="1">
    <location>
        <position position="1"/>
    </location>
</feature>
<sequence length="74" mass="7871">NDGANDGGNNGTNDDMNNGMNDANVMIDGMYGVNDSANGVDGSINNGSEQVRQESGLNINEQEMQHTNIQEIQI</sequence>
<comment type="caution">
    <text evidence="1">The sequence shown here is derived from an EMBL/GenBank/DDBJ whole genome shotgun (WGS) entry which is preliminary data.</text>
</comment>
<accession>A0ACA9S0N6</accession>
<proteinExistence type="predicted"/>
<protein>
    <submittedName>
        <fullName evidence="1">10307_t:CDS:1</fullName>
    </submittedName>
</protein>
<feature type="non-terminal residue" evidence="1">
    <location>
        <position position="74"/>
    </location>
</feature>
<organism evidence="1 2">
    <name type="scientific">Racocetra persica</name>
    <dbReference type="NCBI Taxonomy" id="160502"/>
    <lineage>
        <taxon>Eukaryota</taxon>
        <taxon>Fungi</taxon>
        <taxon>Fungi incertae sedis</taxon>
        <taxon>Mucoromycota</taxon>
        <taxon>Glomeromycotina</taxon>
        <taxon>Glomeromycetes</taxon>
        <taxon>Diversisporales</taxon>
        <taxon>Gigasporaceae</taxon>
        <taxon>Racocetra</taxon>
    </lineage>
</organism>
<keyword evidence="2" id="KW-1185">Reference proteome</keyword>
<name>A0ACA9S0N6_9GLOM</name>
<dbReference type="EMBL" id="CAJVQC010081930">
    <property type="protein sequence ID" value="CAG8819166.1"/>
    <property type="molecule type" value="Genomic_DNA"/>
</dbReference>
<gene>
    <name evidence="1" type="ORF">RPERSI_LOCUS25078</name>
</gene>
<evidence type="ECO:0000313" key="1">
    <source>
        <dbReference type="EMBL" id="CAG8819166.1"/>
    </source>
</evidence>
<dbReference type="Proteomes" id="UP000789920">
    <property type="component" value="Unassembled WGS sequence"/>
</dbReference>